<comment type="subcellular location">
    <subcellularLocation>
        <location evidence="1">Nucleus</location>
    </subcellularLocation>
</comment>
<dbReference type="Pfam" id="PF00271">
    <property type="entry name" value="Helicase_C"/>
    <property type="match status" value="1"/>
</dbReference>
<dbReference type="FunFam" id="3.40.50.300:FF:000813">
    <property type="entry name" value="helicase POLQ-like isoform X1"/>
    <property type="match status" value="1"/>
</dbReference>
<evidence type="ECO:0000256" key="5">
    <source>
        <dbReference type="ARBA" id="ARBA00022806"/>
    </source>
</evidence>
<dbReference type="GO" id="GO:0016787">
    <property type="term" value="F:hydrolase activity"/>
    <property type="evidence" value="ECO:0007669"/>
    <property type="project" value="UniProtKB-KW"/>
</dbReference>
<dbReference type="CDD" id="cd18795">
    <property type="entry name" value="SF2_C_Ski2"/>
    <property type="match status" value="1"/>
</dbReference>
<dbReference type="Ensembl" id="ENSPMAT00000004887.1">
    <property type="protein sequence ID" value="ENSPMAP00000004868.1"/>
    <property type="gene ID" value="ENSPMAG00000004427.1"/>
</dbReference>
<dbReference type="GO" id="GO:0043138">
    <property type="term" value="F:3'-5' DNA helicase activity"/>
    <property type="evidence" value="ECO:0007669"/>
    <property type="project" value="UniProtKB-EC"/>
</dbReference>
<dbReference type="InterPro" id="IPR011545">
    <property type="entry name" value="DEAD/DEAH_box_helicase_dom"/>
</dbReference>
<dbReference type="InterPro" id="IPR048960">
    <property type="entry name" value="POLQ-like_helical"/>
</dbReference>
<dbReference type="Gene3D" id="3.40.50.300">
    <property type="entry name" value="P-loop containing nucleotide triphosphate hydrolases"/>
    <property type="match status" value="2"/>
</dbReference>
<proteinExistence type="predicted"/>
<evidence type="ECO:0000256" key="2">
    <source>
        <dbReference type="ARBA" id="ARBA00022741"/>
    </source>
</evidence>
<dbReference type="Pfam" id="PF14520">
    <property type="entry name" value="HHH_5"/>
    <property type="match status" value="1"/>
</dbReference>
<keyword evidence="3" id="KW-0227">DNA damage</keyword>
<organism evidence="12">
    <name type="scientific">Petromyzon marinus</name>
    <name type="common">Sea lamprey</name>
    <dbReference type="NCBI Taxonomy" id="7757"/>
    <lineage>
        <taxon>Eukaryota</taxon>
        <taxon>Metazoa</taxon>
        <taxon>Chordata</taxon>
        <taxon>Craniata</taxon>
        <taxon>Vertebrata</taxon>
        <taxon>Cyclostomata</taxon>
        <taxon>Hyperoartia</taxon>
        <taxon>Petromyzontiformes</taxon>
        <taxon>Petromyzontidae</taxon>
        <taxon>Petromyzon</taxon>
    </lineage>
</organism>
<dbReference type="SMART" id="SM00487">
    <property type="entry name" value="DEXDc"/>
    <property type="match status" value="1"/>
</dbReference>
<dbReference type="PROSITE" id="PS51192">
    <property type="entry name" value="HELICASE_ATP_BIND_1"/>
    <property type="match status" value="1"/>
</dbReference>
<dbReference type="GO" id="GO:0005634">
    <property type="term" value="C:nucleus"/>
    <property type="evidence" value="ECO:0007669"/>
    <property type="project" value="UniProtKB-SubCell"/>
</dbReference>
<dbReference type="SUPFAM" id="SSF158702">
    <property type="entry name" value="Sec63 N-terminal domain-like"/>
    <property type="match status" value="1"/>
</dbReference>
<dbReference type="GeneTree" id="ENSGT00940000157350"/>
<evidence type="ECO:0000256" key="9">
    <source>
        <dbReference type="ARBA" id="ARBA00048988"/>
    </source>
</evidence>
<name>S4RI36_PETMA</name>
<dbReference type="Pfam" id="PF00270">
    <property type="entry name" value="DEAD"/>
    <property type="match status" value="1"/>
</dbReference>
<dbReference type="InterPro" id="IPR027417">
    <property type="entry name" value="P-loop_NTPase"/>
</dbReference>
<keyword evidence="2" id="KW-0547">Nucleotide-binding</keyword>
<evidence type="ECO:0000313" key="12">
    <source>
        <dbReference type="Ensembl" id="ENSPMAP00000004868.1"/>
    </source>
</evidence>
<evidence type="ECO:0000256" key="4">
    <source>
        <dbReference type="ARBA" id="ARBA00022801"/>
    </source>
</evidence>
<evidence type="ECO:0000256" key="1">
    <source>
        <dbReference type="ARBA" id="ARBA00004123"/>
    </source>
</evidence>
<evidence type="ECO:0000259" key="10">
    <source>
        <dbReference type="PROSITE" id="PS51192"/>
    </source>
</evidence>
<comment type="catalytic activity">
    <reaction evidence="9">
        <text>ATP + H2O = ADP + phosphate + H(+)</text>
        <dbReference type="Rhea" id="RHEA:13065"/>
        <dbReference type="ChEBI" id="CHEBI:15377"/>
        <dbReference type="ChEBI" id="CHEBI:15378"/>
        <dbReference type="ChEBI" id="CHEBI:30616"/>
        <dbReference type="ChEBI" id="CHEBI:43474"/>
        <dbReference type="ChEBI" id="CHEBI:456216"/>
        <dbReference type="EC" id="5.6.2.4"/>
    </reaction>
</comment>
<evidence type="ECO:0000256" key="6">
    <source>
        <dbReference type="ARBA" id="ARBA00022840"/>
    </source>
</evidence>
<dbReference type="InterPro" id="IPR046931">
    <property type="entry name" value="HTH_61"/>
</dbReference>
<dbReference type="InterPro" id="IPR001650">
    <property type="entry name" value="Helicase_C-like"/>
</dbReference>
<dbReference type="SMART" id="SM00490">
    <property type="entry name" value="HELICc"/>
    <property type="match status" value="1"/>
</dbReference>
<keyword evidence="8" id="KW-0539">Nucleus</keyword>
<dbReference type="FunFam" id="1.10.3380.20:FF:000002">
    <property type="entry name" value="helicase POLQ-like isoform X1"/>
    <property type="match status" value="1"/>
</dbReference>
<keyword evidence="6" id="KW-0067">ATP-binding</keyword>
<dbReference type="PANTHER" id="PTHR47961">
    <property type="entry name" value="DNA POLYMERASE THETA, PUTATIVE (AFU_ORTHOLOGUE AFUA_1G05260)-RELATED"/>
    <property type="match status" value="1"/>
</dbReference>
<dbReference type="Pfam" id="PF20470">
    <property type="entry name" value="HTH_61"/>
    <property type="match status" value="1"/>
</dbReference>
<evidence type="ECO:0000256" key="8">
    <source>
        <dbReference type="ARBA" id="ARBA00023242"/>
    </source>
</evidence>
<dbReference type="FunFam" id="3.40.50.300:FF:001293">
    <property type="entry name" value="helicase POLQ-like isoform X5"/>
    <property type="match status" value="1"/>
</dbReference>
<accession>S4RI36</accession>
<dbReference type="CDD" id="cd18026">
    <property type="entry name" value="DEXHc_POLQ-like"/>
    <property type="match status" value="1"/>
</dbReference>
<sequence>FYGLPTKVHSLLQQQRGIKELYAWQHDCLSLNSVRQGKNLIYSLPTSGGKTLVAEILMLRELLCKRRDALLILPYVAIVQEKVRSLSVFGVELEIFIEEYAGSKGRMPPRKKRKKNSLYIATIEKAHSLVNSLLEEGRMQEIGLIVVDELHMLGEGGSRGATLEQTLAKVQYTSKTTQIIGMSATLSNINDLQKFLNAELYTNDFRPVELREYIKLGDSIYGVNNKALCPEEQFDFIRLLSYKMDPDHIVALVTEVIPAHSCLVFCPTKKNCENVAEMICKYLAKTRHTLHHREEEKRALLAELQADGELCPVLRRTVPYGLAYHHSGLTGEERRLIEEAYSAGTLCLLTCTSTLAAGVNLPARRVILRSPYIGNSFLSRSQYKQMVGRAGRAGIDSSGESITIVNSRDKAKAVTLVGGPFEVCQSSLTYEDGKGVQSLLLSLIGLKVRFDTLSRFGAVIQTTLFGVQQQEGGMKELGELGRHCLQQLLQLGLLLASACHYKVNLTFKASLTFNLKGSVDLAFCTVLYRDLKTGVEGLVLNNYLHLIYLATPYDMVSQCRPDWNTYMRQFNQLDVTEQKVATFIGVPEGFIARKMAGQGTRQKTVDERVVNRFYLALVLYALFKQTSVWEAASKFGQNRGFIQNLVGSAAAFASCIMHFCQELDEFWAYQLLFADLTQKLSYCVKSELIPLMEVAGVKEARARQLYKAGFKSLAILANADPKDLVQQIEFLPHRQAKQIVFSAKVTM</sequence>
<evidence type="ECO:0000256" key="3">
    <source>
        <dbReference type="ARBA" id="ARBA00022763"/>
    </source>
</evidence>
<protein>
    <submittedName>
        <fullName evidence="12">Helicase, POLQ like</fullName>
    </submittedName>
</protein>
<dbReference type="Pfam" id="PF21099">
    <property type="entry name" value="POLQ_helical"/>
    <property type="match status" value="1"/>
</dbReference>
<dbReference type="Gene3D" id="1.10.3380.20">
    <property type="match status" value="1"/>
</dbReference>
<feature type="domain" description="Helicase ATP-binding" evidence="10">
    <location>
        <begin position="31"/>
        <end position="204"/>
    </location>
</feature>
<dbReference type="GO" id="GO:0005524">
    <property type="term" value="F:ATP binding"/>
    <property type="evidence" value="ECO:0007669"/>
    <property type="project" value="UniProtKB-KW"/>
</dbReference>
<dbReference type="InterPro" id="IPR014001">
    <property type="entry name" value="Helicase_ATP-bd"/>
</dbReference>
<dbReference type="AlphaFoldDB" id="S4RI36"/>
<dbReference type="PANTHER" id="PTHR47961:SF12">
    <property type="entry name" value="HELICASE POLQ-LIKE"/>
    <property type="match status" value="1"/>
</dbReference>
<dbReference type="PROSITE" id="PS51194">
    <property type="entry name" value="HELICASE_CTER"/>
    <property type="match status" value="1"/>
</dbReference>
<dbReference type="GO" id="GO:0006281">
    <property type="term" value="P:DNA repair"/>
    <property type="evidence" value="ECO:0007669"/>
    <property type="project" value="UniProtKB-KW"/>
</dbReference>
<dbReference type="InterPro" id="IPR050474">
    <property type="entry name" value="Hel308_SKI2-like"/>
</dbReference>
<evidence type="ECO:0000256" key="7">
    <source>
        <dbReference type="ARBA" id="ARBA00023204"/>
    </source>
</evidence>
<keyword evidence="5" id="KW-0347">Helicase</keyword>
<evidence type="ECO:0000259" key="11">
    <source>
        <dbReference type="PROSITE" id="PS51194"/>
    </source>
</evidence>
<reference evidence="12" key="1">
    <citation type="submission" date="2025-08" db="UniProtKB">
        <authorList>
            <consortium name="Ensembl"/>
        </authorList>
    </citation>
    <scope>IDENTIFICATION</scope>
</reference>
<dbReference type="GO" id="GO:0003676">
    <property type="term" value="F:nucleic acid binding"/>
    <property type="evidence" value="ECO:0007669"/>
    <property type="project" value="InterPro"/>
</dbReference>
<keyword evidence="7" id="KW-0234">DNA repair</keyword>
<dbReference type="SUPFAM" id="SSF52540">
    <property type="entry name" value="P-loop containing nucleoside triphosphate hydrolases"/>
    <property type="match status" value="1"/>
</dbReference>
<reference evidence="12" key="2">
    <citation type="submission" date="2025-09" db="UniProtKB">
        <authorList>
            <consortium name="Ensembl"/>
        </authorList>
    </citation>
    <scope>IDENTIFICATION</scope>
</reference>
<feature type="domain" description="Helicase C-terminal" evidence="11">
    <location>
        <begin position="248"/>
        <end position="444"/>
    </location>
</feature>
<keyword evidence="4" id="KW-0378">Hydrolase</keyword>
<dbReference type="HOGENOM" id="CLU_006553_1_0_1"/>